<evidence type="ECO:0000259" key="4">
    <source>
        <dbReference type="PROSITE" id="PS50943"/>
    </source>
</evidence>
<dbReference type="InterPro" id="IPR052359">
    <property type="entry name" value="HTH-type_reg/antitoxin"/>
</dbReference>
<evidence type="ECO:0000256" key="3">
    <source>
        <dbReference type="ARBA" id="ARBA00023163"/>
    </source>
</evidence>
<organism evidence="5">
    <name type="scientific">uncultured Pleomorphomonas sp</name>
    <dbReference type="NCBI Taxonomy" id="442121"/>
    <lineage>
        <taxon>Bacteria</taxon>
        <taxon>Pseudomonadati</taxon>
        <taxon>Pseudomonadota</taxon>
        <taxon>Alphaproteobacteria</taxon>
        <taxon>Hyphomicrobiales</taxon>
        <taxon>Pleomorphomonadaceae</taxon>
        <taxon>Pleomorphomonas</taxon>
        <taxon>environmental samples</taxon>
    </lineage>
</organism>
<dbReference type="EMBL" id="FMJD01000013">
    <property type="protein sequence ID" value="SCM79365.1"/>
    <property type="molecule type" value="Genomic_DNA"/>
</dbReference>
<name>A0A212LP74_9HYPH</name>
<feature type="domain" description="HTH cro/C1-type" evidence="4">
    <location>
        <begin position="54"/>
        <end position="98"/>
    </location>
</feature>
<accession>A0A212LP74</accession>
<dbReference type="GO" id="GO:0003677">
    <property type="term" value="F:DNA binding"/>
    <property type="evidence" value="ECO:0007669"/>
    <property type="project" value="UniProtKB-KW"/>
</dbReference>
<dbReference type="SMART" id="SM00530">
    <property type="entry name" value="HTH_XRE"/>
    <property type="match status" value="1"/>
</dbReference>
<keyword evidence="1" id="KW-0805">Transcription regulation</keyword>
<reference evidence="5" key="1">
    <citation type="submission" date="2016-08" db="EMBL/GenBank/DDBJ databases">
        <authorList>
            <person name="Seilhamer J.J."/>
        </authorList>
    </citation>
    <scope>NUCLEOTIDE SEQUENCE</scope>
    <source>
        <strain evidence="5">86</strain>
    </source>
</reference>
<proteinExistence type="predicted"/>
<dbReference type="CDD" id="cd00093">
    <property type="entry name" value="HTH_XRE"/>
    <property type="match status" value="1"/>
</dbReference>
<keyword evidence="2" id="KW-0238">DNA-binding</keyword>
<protein>
    <submittedName>
        <fullName evidence="5">Transcriptional regulator, XRE family</fullName>
    </submittedName>
</protein>
<evidence type="ECO:0000313" key="5">
    <source>
        <dbReference type="EMBL" id="SCM79365.1"/>
    </source>
</evidence>
<sequence>MEGTRKLKYRSDALEVLHKTVSGLYRHGVIDKATMRHFDVGCLTPVEELDAASIKAIREEAGFSQATFALALNVTTSLISKWERGEKKPSGPSLKLLALAKTKGIDAIL</sequence>
<gene>
    <name evidence="5" type="ORF">KL86PLE_90366</name>
</gene>
<dbReference type="Gene3D" id="1.10.260.40">
    <property type="entry name" value="lambda repressor-like DNA-binding domains"/>
    <property type="match status" value="1"/>
</dbReference>
<dbReference type="Pfam" id="PF01381">
    <property type="entry name" value="HTH_3"/>
    <property type="match status" value="1"/>
</dbReference>
<dbReference type="SUPFAM" id="SSF47413">
    <property type="entry name" value="lambda repressor-like DNA-binding domains"/>
    <property type="match status" value="1"/>
</dbReference>
<dbReference type="AlphaFoldDB" id="A0A212LP74"/>
<dbReference type="InterPro" id="IPR010982">
    <property type="entry name" value="Lambda_DNA-bd_dom_sf"/>
</dbReference>
<dbReference type="InterPro" id="IPR001387">
    <property type="entry name" value="Cro/C1-type_HTH"/>
</dbReference>
<dbReference type="PANTHER" id="PTHR36511">
    <property type="entry name" value="MERR FAMILY BACTERIAL REGULATORY PROTEIN"/>
    <property type="match status" value="1"/>
</dbReference>
<evidence type="ECO:0000256" key="2">
    <source>
        <dbReference type="ARBA" id="ARBA00023125"/>
    </source>
</evidence>
<evidence type="ECO:0000256" key="1">
    <source>
        <dbReference type="ARBA" id="ARBA00023015"/>
    </source>
</evidence>
<keyword evidence="3" id="KW-0804">Transcription</keyword>
<dbReference type="PANTHER" id="PTHR36511:SF3">
    <property type="entry name" value="ANTITOXIN HIGA-2"/>
    <property type="match status" value="1"/>
</dbReference>
<dbReference type="PROSITE" id="PS50943">
    <property type="entry name" value="HTH_CROC1"/>
    <property type="match status" value="1"/>
</dbReference>